<keyword evidence="7" id="KW-0132">Cell division</keyword>
<dbReference type="OrthoDB" id="7459479at2759"/>
<dbReference type="InterPro" id="IPR057091">
    <property type="entry name" value="NDC80_loop"/>
</dbReference>
<gene>
    <name evidence="19" type="ORF">SPSK_08516</name>
</gene>
<dbReference type="InterPro" id="IPR038273">
    <property type="entry name" value="Ndc80_sf"/>
</dbReference>
<dbReference type="RefSeq" id="XP_016588407.1">
    <property type="nucleotide sequence ID" value="XM_016735109.1"/>
</dbReference>
<evidence type="ECO:0000256" key="5">
    <source>
        <dbReference type="ARBA" id="ARBA00016554"/>
    </source>
</evidence>
<dbReference type="InterPro" id="IPR005550">
    <property type="entry name" value="Kinetochore_Ndc80"/>
</dbReference>
<dbReference type="KEGG" id="ssck:SPSK_08516"/>
<feature type="domain" description="Kinetochore protein Ndc80 CH" evidence="17">
    <location>
        <begin position="239"/>
        <end position="378"/>
    </location>
</feature>
<dbReference type="EMBL" id="AXCR01000007">
    <property type="protein sequence ID" value="KJR85731.1"/>
    <property type="molecule type" value="Genomic_DNA"/>
</dbReference>
<dbReference type="GO" id="GO:0051315">
    <property type="term" value="P:attachment of mitotic spindle microtubules to kinetochore"/>
    <property type="evidence" value="ECO:0007669"/>
    <property type="project" value="InterPro"/>
</dbReference>
<accession>A0A0F2MC48</accession>
<keyword evidence="9" id="KW-0995">Kinetochore</keyword>
<proteinExistence type="inferred from homology"/>
<evidence type="ECO:0000313" key="20">
    <source>
        <dbReference type="Proteomes" id="UP000033710"/>
    </source>
</evidence>
<dbReference type="Proteomes" id="UP000033710">
    <property type="component" value="Unassembled WGS sequence"/>
</dbReference>
<dbReference type="GO" id="GO:0005634">
    <property type="term" value="C:nucleus"/>
    <property type="evidence" value="ECO:0007669"/>
    <property type="project" value="UniProtKB-SubCell"/>
</dbReference>
<dbReference type="Pfam" id="PF03801">
    <property type="entry name" value="Ndc80_HEC"/>
    <property type="match status" value="1"/>
</dbReference>
<comment type="similarity">
    <text evidence="4">Belongs to the NDC80/HEC1 family.</text>
</comment>
<evidence type="ECO:0000256" key="3">
    <source>
        <dbReference type="ARBA" id="ARBA00004629"/>
    </source>
</evidence>
<evidence type="ECO:0000256" key="1">
    <source>
        <dbReference type="ARBA" id="ARBA00002772"/>
    </source>
</evidence>
<feature type="compositionally biased region" description="Polar residues" evidence="16">
    <location>
        <begin position="134"/>
        <end position="147"/>
    </location>
</feature>
<protein>
    <recommendedName>
        <fullName evidence="5">Probable kinetochore protein NDC80</fullName>
    </recommendedName>
    <alternativeName>
        <fullName evidence="14">Probable kinetochore protein ndc80</fullName>
    </alternativeName>
</protein>
<evidence type="ECO:0000259" key="18">
    <source>
        <dbReference type="Pfam" id="PF24487"/>
    </source>
</evidence>
<comment type="caution">
    <text evidence="19">The sequence shown here is derived from an EMBL/GenBank/DDBJ whole genome shotgun (WGS) entry which is preliminary data.</text>
</comment>
<dbReference type="AlphaFoldDB" id="A0A0F2MC48"/>
<keyword evidence="13" id="KW-0137">Centromere</keyword>
<evidence type="ECO:0000256" key="8">
    <source>
        <dbReference type="ARBA" id="ARBA00022776"/>
    </source>
</evidence>
<dbReference type="GO" id="GO:0031262">
    <property type="term" value="C:Ndc80 complex"/>
    <property type="evidence" value="ECO:0007669"/>
    <property type="project" value="InterPro"/>
</dbReference>
<keyword evidence="6" id="KW-0158">Chromosome</keyword>
<feature type="coiled-coil region" evidence="15">
    <location>
        <begin position="445"/>
        <end position="479"/>
    </location>
</feature>
<keyword evidence="10 15" id="KW-0175">Coiled coil</keyword>
<evidence type="ECO:0000256" key="10">
    <source>
        <dbReference type="ARBA" id="ARBA00023054"/>
    </source>
</evidence>
<feature type="region of interest" description="Disordered" evidence="16">
    <location>
        <begin position="101"/>
        <end position="261"/>
    </location>
</feature>
<keyword evidence="8" id="KW-0498">Mitosis</keyword>
<keyword evidence="11" id="KW-0539">Nucleus</keyword>
<keyword evidence="12" id="KW-0131">Cell cycle</keyword>
<evidence type="ECO:0000313" key="19">
    <source>
        <dbReference type="EMBL" id="KJR85731.1"/>
    </source>
</evidence>
<feature type="coiled-coil region" evidence="15">
    <location>
        <begin position="511"/>
        <end position="608"/>
    </location>
</feature>
<dbReference type="Gene3D" id="1.10.418.30">
    <property type="entry name" value="Ncd80 complex, Ncd80 subunit"/>
    <property type="match status" value="1"/>
</dbReference>
<evidence type="ECO:0000256" key="2">
    <source>
        <dbReference type="ARBA" id="ARBA00004123"/>
    </source>
</evidence>
<evidence type="ECO:0000256" key="16">
    <source>
        <dbReference type="SAM" id="MobiDB-lite"/>
    </source>
</evidence>
<evidence type="ECO:0000256" key="12">
    <source>
        <dbReference type="ARBA" id="ARBA00023306"/>
    </source>
</evidence>
<comment type="subcellular location">
    <subcellularLocation>
        <location evidence="3">Chromosome</location>
        <location evidence="3">Centromere</location>
        <location evidence="3">Kinetochore</location>
    </subcellularLocation>
    <subcellularLocation>
        <location evidence="2">Nucleus</location>
    </subcellularLocation>
</comment>
<organism evidence="19 20">
    <name type="scientific">Sporothrix schenckii 1099-18</name>
    <dbReference type="NCBI Taxonomy" id="1397361"/>
    <lineage>
        <taxon>Eukaryota</taxon>
        <taxon>Fungi</taxon>
        <taxon>Dikarya</taxon>
        <taxon>Ascomycota</taxon>
        <taxon>Pezizomycotina</taxon>
        <taxon>Sordariomycetes</taxon>
        <taxon>Sordariomycetidae</taxon>
        <taxon>Ophiostomatales</taxon>
        <taxon>Ophiostomataceae</taxon>
        <taxon>Sporothrix</taxon>
    </lineage>
</organism>
<feature type="domain" description="Kinetochore protein NDC80 loop region" evidence="18">
    <location>
        <begin position="567"/>
        <end position="640"/>
    </location>
</feature>
<feature type="coiled-coil region" evidence="15">
    <location>
        <begin position="711"/>
        <end position="777"/>
    </location>
</feature>
<comment type="function">
    <text evidence="1">Acts as a component of the essential kinetochore-associated NDC80 complex, which is required for chromosome segregation and spindle checkpoint activity.</text>
</comment>
<dbReference type="GO" id="GO:0051301">
    <property type="term" value="P:cell division"/>
    <property type="evidence" value="ECO:0007669"/>
    <property type="project" value="UniProtKB-KW"/>
</dbReference>
<dbReference type="VEuPathDB" id="FungiDB:SPSK_08516"/>
<evidence type="ECO:0000256" key="9">
    <source>
        <dbReference type="ARBA" id="ARBA00022838"/>
    </source>
</evidence>
<evidence type="ECO:0000256" key="6">
    <source>
        <dbReference type="ARBA" id="ARBA00022454"/>
    </source>
</evidence>
<name>A0A0F2MC48_SPOSC</name>
<reference evidence="19 20" key="2">
    <citation type="journal article" date="2015" name="Eukaryot. Cell">
        <title>Asexual propagation of a virulent clone complex in a human and feline outbreak of sporotrichosis.</title>
        <authorList>
            <person name="Teixeira Mde M."/>
            <person name="Rodrigues A.M."/>
            <person name="Tsui C.K."/>
            <person name="de Almeida L.G."/>
            <person name="Van Diepeningen A.D."/>
            <person name="van den Ende B.G."/>
            <person name="Fernandes G.F."/>
            <person name="Kano R."/>
            <person name="Hamelin R.C."/>
            <person name="Lopes-Bezerra L.M."/>
            <person name="Vasconcelos A.T."/>
            <person name="de Hoog S."/>
            <person name="de Camargo Z.P."/>
            <person name="Felipe M.S."/>
        </authorList>
    </citation>
    <scope>NUCLEOTIDE SEQUENCE [LARGE SCALE GENOMIC DNA]</scope>
    <source>
        <strain evidence="19 20">1099-18</strain>
    </source>
</reference>
<feature type="compositionally biased region" description="Polar residues" evidence="16">
    <location>
        <begin position="154"/>
        <end position="173"/>
    </location>
</feature>
<evidence type="ECO:0000259" key="17">
    <source>
        <dbReference type="Pfam" id="PF03801"/>
    </source>
</evidence>
<evidence type="ECO:0000256" key="13">
    <source>
        <dbReference type="ARBA" id="ARBA00023328"/>
    </source>
</evidence>
<evidence type="ECO:0000256" key="15">
    <source>
        <dbReference type="SAM" id="Coils"/>
    </source>
</evidence>
<sequence>MRLVYISSRATTTWGCVGRITLSLISSNQFAISHPTFATIALRNDLIQDLRDNNNSNNNITTATRHHPRNSNRIHANIYYDSMAQDTGHWSVRRPRETLGGLTLNSTAIPQPPSALKRSNSSAGPANNAGPVPFSTSGHMRSLSGSRHSLAPTRPNQPLFQRTSSSGNNQTTLADMGLASVKRSSVRQPFTPGMAGRASTDGGSDRRSSVYRGGRQSTVGTMGGMGGALGSGITSMGGGGNSHQSFFSQAPAPAGAMRDPRPLKDRSYLARIGQEVIEYMTQHNFELEMSHTLSQNVIKSPTQKDFVYMFQWLYRRIDPSYRFQKSIDQEVPLLMKQIRYPYEKGITKSQIAAVGGQNWGTFLGMLHWMMELAIMLERYASNRYDDACAEAGIDVVADHITFEFLAHAYQDWLVMDVDTDGDDGQGTDDAEQLAKMLAPHIENMTRQLDQAYAKHEEELAILEAEHAKLLQDISDLEKSTPDLAALDEDFKVMEEDKIKFEEYNDLALQRCERHETRIPLFQEELDKLMAEVEEAENEQRSLRQAVDDQGISMADIDRMNSERERLQKGIEAAGQRLEEAKRKVAEREVDASRKLEELERTVDRYNTLAYQIALIPETAANAKGRDYELRVKVNEGPSFAESSTDAAMNMGTGNMETERLLADPVTGYLPGHILNLDLRGHVKNSFLALRKEVSERRSTALETMMKDHDLLDSIKEAMEDKRSEVEALEHRVRAAEQEHEKTKEVTTAQRLASDAQIEKMEKELAKMRASLSESVQLMEQREMNTNIEYEQLTLRASALREELHTEIMRMLNDVIKFKMHVQKNLEEYEEFVTEELVKELGDGEEAKQ</sequence>
<dbReference type="Pfam" id="PF24487">
    <property type="entry name" value="NDC80_loop"/>
    <property type="match status" value="1"/>
</dbReference>
<evidence type="ECO:0000256" key="7">
    <source>
        <dbReference type="ARBA" id="ARBA00022618"/>
    </source>
</evidence>
<dbReference type="InterPro" id="IPR055260">
    <property type="entry name" value="Ndc80_CH"/>
</dbReference>
<dbReference type="PANTHER" id="PTHR10643:SF2">
    <property type="entry name" value="KINETOCHORE PROTEIN NDC80 HOMOLOG"/>
    <property type="match status" value="1"/>
</dbReference>
<evidence type="ECO:0000256" key="4">
    <source>
        <dbReference type="ARBA" id="ARBA00007050"/>
    </source>
</evidence>
<feature type="compositionally biased region" description="Gly residues" evidence="16">
    <location>
        <begin position="221"/>
        <end position="241"/>
    </location>
</feature>
<evidence type="ECO:0000256" key="11">
    <source>
        <dbReference type="ARBA" id="ARBA00023242"/>
    </source>
</evidence>
<dbReference type="PANTHER" id="PTHR10643">
    <property type="entry name" value="KINETOCHORE PROTEIN NDC80"/>
    <property type="match status" value="1"/>
</dbReference>
<evidence type="ECO:0000256" key="14">
    <source>
        <dbReference type="ARBA" id="ARBA00073099"/>
    </source>
</evidence>
<reference evidence="19 20" key="1">
    <citation type="journal article" date="2014" name="BMC Genomics">
        <title>Comparative genomics of the major fungal agents of human and animal Sporotrichosis: Sporothrix schenckii and Sporothrix brasiliensis.</title>
        <authorList>
            <person name="Teixeira M.M."/>
            <person name="de Almeida L.G."/>
            <person name="Kubitschek-Barreira P."/>
            <person name="Alves F.L."/>
            <person name="Kioshima E.S."/>
            <person name="Abadio A.K."/>
            <person name="Fernandes L."/>
            <person name="Derengowski L.S."/>
            <person name="Ferreira K.S."/>
            <person name="Souza R.C."/>
            <person name="Ruiz J.C."/>
            <person name="de Andrade N.C."/>
            <person name="Paes H.C."/>
            <person name="Nicola A.M."/>
            <person name="Albuquerque P."/>
            <person name="Gerber A.L."/>
            <person name="Martins V.P."/>
            <person name="Peconick L.D."/>
            <person name="Neto A.V."/>
            <person name="Chaucanez C.B."/>
            <person name="Silva P.A."/>
            <person name="Cunha O.L."/>
            <person name="de Oliveira F.F."/>
            <person name="dos Santos T.C."/>
            <person name="Barros A.L."/>
            <person name="Soares M.A."/>
            <person name="de Oliveira L.M."/>
            <person name="Marini M.M."/>
            <person name="Villalobos-Duno H."/>
            <person name="Cunha M.M."/>
            <person name="de Hoog S."/>
            <person name="da Silveira J.F."/>
            <person name="Henrissat B."/>
            <person name="Nino-Vega G.A."/>
            <person name="Cisalpino P.S."/>
            <person name="Mora-Montes H.M."/>
            <person name="Almeida S.R."/>
            <person name="Stajich J.E."/>
            <person name="Lopes-Bezerra L.M."/>
            <person name="Vasconcelos A.T."/>
            <person name="Felipe M.S."/>
        </authorList>
    </citation>
    <scope>NUCLEOTIDE SEQUENCE [LARGE SCALE GENOMIC DNA]</scope>
    <source>
        <strain evidence="19 20">1099-18</strain>
    </source>
</reference>
<dbReference type="GeneID" id="27670386"/>
<dbReference type="FunFam" id="1.10.418.30:FF:000001">
    <property type="entry name" value="Probable kinetochore protein ndc80"/>
    <property type="match status" value="1"/>
</dbReference>